<sequence length="274" mass="31316">MGFEFWKTSTIDQALAQFAKTKMENRQPAYYAGGTEILTLQRIQQLSIDVAIDIKDIPACLVHQLKEDYLVYGSCLTLTEIEDQNHFPLLTDICKEIADHTARNKITVGGNICGAIFYREAVLPFLLTDSILVLAGKNGLRTEYIHDVFHEQLQLQNGELFVQAFIEKRYISGEYIAIKVRQQWETGYPLITIAALEIDGEIRMAFSGLCPYPFRSITLENIMNNRMLSRQERIDQIVNHLPAPILNDVEGSEEYRIFVLTDLLEKVIARLEVD</sequence>
<dbReference type="PANTHER" id="PTHR42659:SF2">
    <property type="entry name" value="XANTHINE DEHYDROGENASE SUBUNIT C-RELATED"/>
    <property type="match status" value="1"/>
</dbReference>
<dbReference type="InterPro" id="IPR016166">
    <property type="entry name" value="FAD-bd_PCMH"/>
</dbReference>
<dbReference type="InterPro" id="IPR036683">
    <property type="entry name" value="CO_DH_flav_C_dom_sf"/>
</dbReference>
<dbReference type="RefSeq" id="WP_047944825.1">
    <property type="nucleotide sequence ID" value="NZ_JBANBP010000185.1"/>
</dbReference>
<dbReference type="AlphaFoldDB" id="A0A0J1HUP6"/>
<keyword evidence="6" id="KW-1185">Reference proteome</keyword>
<dbReference type="EMBL" id="LDPH01000048">
    <property type="protein sequence ID" value="KLV17408.1"/>
    <property type="molecule type" value="Genomic_DNA"/>
</dbReference>
<dbReference type="PATRIC" id="fig|1397.4.peg.4472"/>
<evidence type="ECO:0000313" key="6">
    <source>
        <dbReference type="Proteomes" id="UP000036045"/>
    </source>
</evidence>
<gene>
    <name evidence="5" type="ORF">ABW02_24740</name>
</gene>
<dbReference type="OrthoDB" id="9774454at2"/>
<dbReference type="SMART" id="SM01092">
    <property type="entry name" value="CO_deh_flav_C"/>
    <property type="match status" value="1"/>
</dbReference>
<organism evidence="5 6">
    <name type="scientific">Niallia circulans</name>
    <name type="common">Bacillus circulans</name>
    <dbReference type="NCBI Taxonomy" id="1397"/>
    <lineage>
        <taxon>Bacteria</taxon>
        <taxon>Bacillati</taxon>
        <taxon>Bacillota</taxon>
        <taxon>Bacilli</taxon>
        <taxon>Bacillales</taxon>
        <taxon>Bacillaceae</taxon>
        <taxon>Niallia</taxon>
    </lineage>
</organism>
<dbReference type="InterPro" id="IPR005107">
    <property type="entry name" value="CO_DH_flav_C"/>
</dbReference>
<dbReference type="InterPro" id="IPR002346">
    <property type="entry name" value="Mopterin_DH_FAD-bd"/>
</dbReference>
<evidence type="ECO:0000256" key="2">
    <source>
        <dbReference type="ARBA" id="ARBA00022827"/>
    </source>
</evidence>
<dbReference type="PROSITE" id="PS51387">
    <property type="entry name" value="FAD_PCMH"/>
    <property type="match status" value="1"/>
</dbReference>
<dbReference type="SUPFAM" id="SSF55447">
    <property type="entry name" value="CO dehydrogenase flavoprotein C-terminal domain-like"/>
    <property type="match status" value="1"/>
</dbReference>
<reference evidence="5 6" key="1">
    <citation type="submission" date="2015-05" db="EMBL/GenBank/DDBJ databases">
        <title>Whole genome sequence and identification of bacterial endophytes from Costus igneus.</title>
        <authorList>
            <person name="Lee Y.P."/>
            <person name="Gan H.M."/>
            <person name="Eng W."/>
            <person name="Wheatley M.S."/>
            <person name="Caraballo A."/>
            <person name="Polter S."/>
            <person name="Savka M.A."/>
            <person name="Hudson A.O."/>
        </authorList>
    </citation>
    <scope>NUCLEOTIDE SEQUENCE [LARGE SCALE GENOMIC DNA]</scope>
    <source>
        <strain evidence="5 6">RIT379</strain>
    </source>
</reference>
<dbReference type="Pfam" id="PF00941">
    <property type="entry name" value="FAD_binding_5"/>
    <property type="match status" value="1"/>
</dbReference>
<dbReference type="InterPro" id="IPR036318">
    <property type="entry name" value="FAD-bd_PCMH-like_sf"/>
</dbReference>
<comment type="caution">
    <text evidence="5">The sequence shown here is derived from an EMBL/GenBank/DDBJ whole genome shotgun (WGS) entry which is preliminary data.</text>
</comment>
<keyword evidence="1" id="KW-0285">Flavoprotein</keyword>
<name>A0A0J1HUP6_NIACI</name>
<feature type="domain" description="FAD-binding PCMH-type" evidence="4">
    <location>
        <begin position="1"/>
        <end position="171"/>
    </location>
</feature>
<evidence type="ECO:0000256" key="1">
    <source>
        <dbReference type="ARBA" id="ARBA00022630"/>
    </source>
</evidence>
<dbReference type="Proteomes" id="UP000036045">
    <property type="component" value="Unassembled WGS sequence"/>
</dbReference>
<evidence type="ECO:0000313" key="5">
    <source>
        <dbReference type="EMBL" id="KLV17408.1"/>
    </source>
</evidence>
<keyword evidence="2" id="KW-0274">FAD</keyword>
<evidence type="ECO:0000259" key="4">
    <source>
        <dbReference type="PROSITE" id="PS51387"/>
    </source>
</evidence>
<dbReference type="InterPro" id="IPR016169">
    <property type="entry name" value="FAD-bd_PCMH_sub2"/>
</dbReference>
<accession>A0A0J1HUP6</accession>
<proteinExistence type="predicted"/>
<dbReference type="GO" id="GO:0016491">
    <property type="term" value="F:oxidoreductase activity"/>
    <property type="evidence" value="ECO:0007669"/>
    <property type="project" value="UniProtKB-KW"/>
</dbReference>
<dbReference type="PANTHER" id="PTHR42659">
    <property type="entry name" value="XANTHINE DEHYDROGENASE SUBUNIT C-RELATED"/>
    <property type="match status" value="1"/>
</dbReference>
<dbReference type="SUPFAM" id="SSF56176">
    <property type="entry name" value="FAD-binding/transporter-associated domain-like"/>
    <property type="match status" value="1"/>
</dbReference>
<protein>
    <submittedName>
        <fullName evidence="5">Xanthine dehydrogenase</fullName>
    </submittedName>
</protein>
<dbReference type="Gene3D" id="3.30.465.10">
    <property type="match status" value="1"/>
</dbReference>
<dbReference type="InterPro" id="IPR051312">
    <property type="entry name" value="Diverse_Substr_Oxidored"/>
</dbReference>
<dbReference type="GO" id="GO:0071949">
    <property type="term" value="F:FAD binding"/>
    <property type="evidence" value="ECO:0007669"/>
    <property type="project" value="InterPro"/>
</dbReference>
<evidence type="ECO:0000256" key="3">
    <source>
        <dbReference type="ARBA" id="ARBA00023002"/>
    </source>
</evidence>
<keyword evidence="3" id="KW-0560">Oxidoreductase</keyword>